<comment type="caution">
    <text evidence="15">Lacks conserved residue(s) required for the propagation of feature annotation.</text>
</comment>
<comment type="function">
    <text evidence="15">Involved in base excision repair of DNA damaged by oxidation or by mutagenic agents. Acts as DNA glycosylase that recognizes and removes damaged bases. Has a preference for oxidized purines, such as 7,8-dihydro-8-oxoguanine (8-oxoG). Has AP (apurinic/apyrimidinic) lyase activity and introduces nicks in the DNA strand. Cleaves the DNA backbone by beta-delta elimination to generate a single-strand break at the site of the removed base with both 3'- and 5'-phosphates.</text>
</comment>
<dbReference type="SUPFAM" id="SSF57716">
    <property type="entry name" value="Glucocorticoid receptor-like (DNA-binding domain)"/>
    <property type="match status" value="1"/>
</dbReference>
<dbReference type="InterPro" id="IPR035937">
    <property type="entry name" value="FPG_N"/>
</dbReference>
<comment type="caution">
    <text evidence="18">The sequence shown here is derived from an EMBL/GenBank/DDBJ whole genome shotgun (WGS) entry which is preliminary data.</text>
</comment>
<keyword evidence="8 15" id="KW-0862">Zinc</keyword>
<dbReference type="HAMAP" id="MF_00103">
    <property type="entry name" value="Fapy_DNA_glycosyl"/>
    <property type="match status" value="1"/>
</dbReference>
<dbReference type="GO" id="GO:0140078">
    <property type="term" value="F:class I DNA-(apurinic or apyrimidinic site) endonuclease activity"/>
    <property type="evidence" value="ECO:0007669"/>
    <property type="project" value="UniProtKB-EC"/>
</dbReference>
<evidence type="ECO:0000256" key="7">
    <source>
        <dbReference type="ARBA" id="ARBA00022801"/>
    </source>
</evidence>
<dbReference type="Proteomes" id="UP000277457">
    <property type="component" value="Unassembled WGS sequence"/>
</dbReference>
<evidence type="ECO:0000256" key="2">
    <source>
        <dbReference type="ARBA" id="ARBA00009409"/>
    </source>
</evidence>
<dbReference type="SUPFAM" id="SSF46946">
    <property type="entry name" value="S13-like H2TH domain"/>
    <property type="match status" value="1"/>
</dbReference>
<proteinExistence type="inferred from homology"/>
<dbReference type="InterPro" id="IPR012319">
    <property type="entry name" value="FPG_cat"/>
</dbReference>
<dbReference type="PANTHER" id="PTHR22993:SF9">
    <property type="entry name" value="FORMAMIDOPYRIMIDINE-DNA GLYCOSYLASE"/>
    <property type="match status" value="1"/>
</dbReference>
<keyword evidence="5 15" id="KW-0227">DNA damage</keyword>
<dbReference type="PROSITE" id="PS01242">
    <property type="entry name" value="ZF_FPG_1"/>
    <property type="match status" value="1"/>
</dbReference>
<dbReference type="GO" id="GO:0008270">
    <property type="term" value="F:zinc ion binding"/>
    <property type="evidence" value="ECO:0007669"/>
    <property type="project" value="UniProtKB-UniRule"/>
</dbReference>
<evidence type="ECO:0000256" key="4">
    <source>
        <dbReference type="ARBA" id="ARBA00022723"/>
    </source>
</evidence>
<keyword evidence="9 15" id="KW-0238">DNA-binding</keyword>
<dbReference type="SUPFAM" id="SSF81624">
    <property type="entry name" value="N-terminal domain of MutM-like DNA repair proteins"/>
    <property type="match status" value="1"/>
</dbReference>
<evidence type="ECO:0000259" key="16">
    <source>
        <dbReference type="PROSITE" id="PS51066"/>
    </source>
</evidence>
<evidence type="ECO:0000256" key="9">
    <source>
        <dbReference type="ARBA" id="ARBA00023125"/>
    </source>
</evidence>
<feature type="active site" description="Proton donor; for beta-elimination activity" evidence="15">
    <location>
        <position position="59"/>
    </location>
</feature>
<evidence type="ECO:0000256" key="14">
    <source>
        <dbReference type="ARBA" id="ARBA00044632"/>
    </source>
</evidence>
<keyword evidence="11 15" id="KW-0456">Lyase</keyword>
<dbReference type="FunFam" id="1.10.8.50:FF:000003">
    <property type="entry name" value="Formamidopyrimidine-DNA glycosylase"/>
    <property type="match status" value="1"/>
</dbReference>
<dbReference type="AlphaFoldDB" id="A0A662D653"/>
<keyword evidence="10 15" id="KW-0234">DNA repair</keyword>
<evidence type="ECO:0000256" key="10">
    <source>
        <dbReference type="ARBA" id="ARBA00023204"/>
    </source>
</evidence>
<reference evidence="18 19" key="1">
    <citation type="submission" date="2018-06" db="EMBL/GenBank/DDBJ databases">
        <title>Extensive metabolic versatility and redundancy in microbially diverse, dynamic hydrothermal sediments.</title>
        <authorList>
            <person name="Dombrowski N."/>
            <person name="Teske A."/>
            <person name="Baker B.J."/>
        </authorList>
    </citation>
    <scope>NUCLEOTIDE SEQUENCE [LARGE SCALE GENOMIC DNA]</scope>
    <source>
        <strain evidence="18">B7_G13</strain>
    </source>
</reference>
<dbReference type="GO" id="GO:0034039">
    <property type="term" value="F:8-oxo-7,8-dihydroguanine DNA N-glycosylase activity"/>
    <property type="evidence" value="ECO:0007669"/>
    <property type="project" value="TreeGrafter"/>
</dbReference>
<name>A0A662D653_UNCAE</name>
<protein>
    <recommendedName>
        <fullName evidence="15">Formamidopyrimidine-DNA glycosylase</fullName>
        <shortName evidence="15">Fapy-DNA glycosylase</shortName>
        <ecNumber evidence="15">3.2.2.23</ecNumber>
    </recommendedName>
    <alternativeName>
        <fullName evidence="15">DNA-(apurinic or apyrimidinic site) lyase MutM</fullName>
        <shortName evidence="15">AP lyase MutM</shortName>
        <ecNumber evidence="15">4.2.99.18</ecNumber>
    </alternativeName>
</protein>
<dbReference type="Pfam" id="PF06827">
    <property type="entry name" value="zf-FPG_IleRS"/>
    <property type="match status" value="1"/>
</dbReference>
<dbReference type="InterPro" id="IPR015886">
    <property type="entry name" value="H2TH_FPG"/>
</dbReference>
<evidence type="ECO:0000256" key="3">
    <source>
        <dbReference type="ARBA" id="ARBA00011245"/>
    </source>
</evidence>
<accession>A0A662D653</accession>
<dbReference type="PROSITE" id="PS51066">
    <property type="entry name" value="ZF_FPG_2"/>
    <property type="match status" value="1"/>
</dbReference>
<evidence type="ECO:0000259" key="17">
    <source>
        <dbReference type="PROSITE" id="PS51068"/>
    </source>
</evidence>
<dbReference type="EC" id="3.2.2.23" evidence="15"/>
<evidence type="ECO:0000256" key="15">
    <source>
        <dbReference type="HAMAP-Rule" id="MF_00103"/>
    </source>
</evidence>
<feature type="active site" description="Proton donor; for delta-elimination activity" evidence="15">
    <location>
        <position position="264"/>
    </location>
</feature>
<evidence type="ECO:0000256" key="13">
    <source>
        <dbReference type="ARBA" id="ARBA00023295"/>
    </source>
</evidence>
<keyword evidence="4 15" id="KW-0479">Metal-binding</keyword>
<dbReference type="InterPro" id="IPR000214">
    <property type="entry name" value="Znf_DNA_glyclase/AP_lyase"/>
</dbReference>
<feature type="active site" description="Proton donor" evidence="15">
    <location>
        <position position="3"/>
    </location>
</feature>
<keyword evidence="12 15" id="KW-0511">Multifunctional enzyme</keyword>
<comment type="similarity">
    <text evidence="2 15">Belongs to the FPG family.</text>
</comment>
<dbReference type="SMART" id="SM01232">
    <property type="entry name" value="H2TH"/>
    <property type="match status" value="1"/>
</dbReference>
<comment type="catalytic activity">
    <reaction evidence="14 15">
        <text>2'-deoxyribonucleotide-(2'-deoxyribose 5'-phosphate)-2'-deoxyribonucleotide-DNA = a 3'-end 2'-deoxyribonucleotide-(2,3-dehydro-2,3-deoxyribose 5'-phosphate)-DNA + a 5'-end 5'-phospho-2'-deoxyribonucleoside-DNA + H(+)</text>
        <dbReference type="Rhea" id="RHEA:66592"/>
        <dbReference type="Rhea" id="RHEA-COMP:13180"/>
        <dbReference type="Rhea" id="RHEA-COMP:16897"/>
        <dbReference type="Rhea" id="RHEA-COMP:17067"/>
        <dbReference type="ChEBI" id="CHEBI:15378"/>
        <dbReference type="ChEBI" id="CHEBI:136412"/>
        <dbReference type="ChEBI" id="CHEBI:157695"/>
        <dbReference type="ChEBI" id="CHEBI:167181"/>
        <dbReference type="EC" id="4.2.99.18"/>
    </reaction>
</comment>
<keyword evidence="6 15" id="KW-0863">Zinc-finger</keyword>
<dbReference type="NCBIfam" id="NF002211">
    <property type="entry name" value="PRK01103.1"/>
    <property type="match status" value="1"/>
</dbReference>
<organism evidence="18 19">
    <name type="scientific">Aerophobetes bacterium</name>
    <dbReference type="NCBI Taxonomy" id="2030807"/>
    <lineage>
        <taxon>Bacteria</taxon>
        <taxon>Candidatus Aerophobota</taxon>
    </lineage>
</organism>
<evidence type="ECO:0000256" key="6">
    <source>
        <dbReference type="ARBA" id="ARBA00022771"/>
    </source>
</evidence>
<dbReference type="Pfam" id="PF06831">
    <property type="entry name" value="H2TH"/>
    <property type="match status" value="1"/>
</dbReference>
<keyword evidence="13 15" id="KW-0326">Glycosidase</keyword>
<dbReference type="CDD" id="cd08966">
    <property type="entry name" value="EcFpg-like_N"/>
    <property type="match status" value="1"/>
</dbReference>
<feature type="binding site" evidence="15">
    <location>
        <position position="155"/>
    </location>
    <ligand>
        <name>DNA</name>
        <dbReference type="ChEBI" id="CHEBI:16991"/>
    </ligand>
</feature>
<feature type="active site" description="Schiff-base intermediate with DNA" evidence="15">
    <location>
        <position position="2"/>
    </location>
</feature>
<dbReference type="Gene3D" id="3.20.190.10">
    <property type="entry name" value="MutM-like, N-terminal"/>
    <property type="match status" value="1"/>
</dbReference>
<feature type="binding site" evidence="15">
    <location>
        <position position="112"/>
    </location>
    <ligand>
        <name>DNA</name>
        <dbReference type="ChEBI" id="CHEBI:16991"/>
    </ligand>
</feature>
<dbReference type="InterPro" id="IPR020629">
    <property type="entry name" value="FPG_Glyclase"/>
</dbReference>
<evidence type="ECO:0000256" key="8">
    <source>
        <dbReference type="ARBA" id="ARBA00022833"/>
    </source>
</evidence>
<dbReference type="EMBL" id="QMPY01000039">
    <property type="protein sequence ID" value="RLE08202.1"/>
    <property type="molecule type" value="Genomic_DNA"/>
</dbReference>
<sequence length="274" mass="31508">MPELPEVETIKKDLEEKVKGKRVKKVKIKNEKCIKAPSPVEFVKRIENKIFREIQRRGKFLIVRLDSLDALIIHLKLTGQLIYFPKEGEELNYTRLIFIFDDHTQLNFADLRGFGNIWLLPEGRLSTIPALADLGPEPLGDEFTVEKFKKLLKGRKGKIKPLLMDQSFIAGIGNVYSQEALFLAGIHPERNSSKLVDEEIEKLYNNLRKILREAISYRGSSVDTYVDLEGRKGNYEQHLNVYGREGQSCPRCGAIIRRITISGRGTYFCPRCQR</sequence>
<evidence type="ECO:0000313" key="18">
    <source>
        <dbReference type="EMBL" id="RLE08202.1"/>
    </source>
</evidence>
<dbReference type="SMART" id="SM00898">
    <property type="entry name" value="Fapy_DNA_glyco"/>
    <property type="match status" value="1"/>
</dbReference>
<dbReference type="InterPro" id="IPR010979">
    <property type="entry name" value="Ribosomal_uS13-like_H2TH"/>
</dbReference>
<dbReference type="GO" id="GO:0003684">
    <property type="term" value="F:damaged DNA binding"/>
    <property type="evidence" value="ECO:0007669"/>
    <property type="project" value="InterPro"/>
</dbReference>
<dbReference type="EC" id="4.2.99.18" evidence="15"/>
<evidence type="ECO:0000313" key="19">
    <source>
        <dbReference type="Proteomes" id="UP000277457"/>
    </source>
</evidence>
<evidence type="ECO:0000256" key="11">
    <source>
        <dbReference type="ARBA" id="ARBA00023239"/>
    </source>
</evidence>
<dbReference type="PROSITE" id="PS51068">
    <property type="entry name" value="FPG_CAT"/>
    <property type="match status" value="1"/>
</dbReference>
<comment type="cofactor">
    <cofactor evidence="15">
        <name>Zn(2+)</name>
        <dbReference type="ChEBI" id="CHEBI:29105"/>
    </cofactor>
    <text evidence="15">Binds 1 zinc ion per subunit.</text>
</comment>
<dbReference type="InterPro" id="IPR015887">
    <property type="entry name" value="DNA_glyclase_Znf_dom_DNA_BS"/>
</dbReference>
<comment type="subunit">
    <text evidence="3 15">Monomer.</text>
</comment>
<feature type="domain" description="FPG-type" evidence="16">
    <location>
        <begin position="240"/>
        <end position="274"/>
    </location>
</feature>
<dbReference type="GO" id="GO:0006284">
    <property type="term" value="P:base-excision repair"/>
    <property type="evidence" value="ECO:0007669"/>
    <property type="project" value="InterPro"/>
</dbReference>
<gene>
    <name evidence="15" type="primary">mutM</name>
    <name evidence="15" type="synonym">fpg</name>
    <name evidence="18" type="ORF">DRZ78_01510</name>
</gene>
<dbReference type="InterPro" id="IPR010663">
    <property type="entry name" value="Znf_FPG/IleRS"/>
</dbReference>
<comment type="catalytic activity">
    <reaction evidence="1 15">
        <text>Hydrolysis of DNA containing ring-opened 7-methylguanine residues, releasing 2,6-diamino-4-hydroxy-5-(N-methyl)formamidopyrimidine.</text>
        <dbReference type="EC" id="3.2.2.23"/>
    </reaction>
</comment>
<evidence type="ECO:0000256" key="5">
    <source>
        <dbReference type="ARBA" id="ARBA00022763"/>
    </source>
</evidence>
<keyword evidence="7 15" id="KW-0378">Hydrolase</keyword>
<dbReference type="NCBIfam" id="TIGR00577">
    <property type="entry name" value="fpg"/>
    <property type="match status" value="1"/>
</dbReference>
<dbReference type="Gene3D" id="1.10.8.50">
    <property type="match status" value="1"/>
</dbReference>
<dbReference type="PANTHER" id="PTHR22993">
    <property type="entry name" value="FORMAMIDOPYRIMIDINE-DNA GLYCOSYLASE"/>
    <property type="match status" value="1"/>
</dbReference>
<feature type="domain" description="Formamidopyrimidine-DNA glycosylase catalytic" evidence="17">
    <location>
        <begin position="2"/>
        <end position="115"/>
    </location>
</feature>
<evidence type="ECO:0000256" key="12">
    <source>
        <dbReference type="ARBA" id="ARBA00023268"/>
    </source>
</evidence>
<dbReference type="Pfam" id="PF01149">
    <property type="entry name" value="Fapy_DNA_glyco"/>
    <property type="match status" value="1"/>
</dbReference>
<evidence type="ECO:0000256" key="1">
    <source>
        <dbReference type="ARBA" id="ARBA00001668"/>
    </source>
</evidence>